<feature type="binding site" evidence="8">
    <location>
        <position position="157"/>
    </location>
    <ligand>
        <name>(6S)-5,6,7,8-tetrahydrofolate</name>
        <dbReference type="ChEBI" id="CHEBI:57453"/>
    </ligand>
</feature>
<evidence type="ECO:0000256" key="6">
    <source>
        <dbReference type="ARBA" id="ARBA00022679"/>
    </source>
</evidence>
<dbReference type="PANTHER" id="PTHR11680">
    <property type="entry name" value="SERINE HYDROXYMETHYLTRANSFERASE"/>
    <property type="match status" value="1"/>
</dbReference>
<dbReference type="InterPro" id="IPR006222">
    <property type="entry name" value="GCVT_N"/>
</dbReference>
<dbReference type="Gene3D" id="3.30.1360.120">
    <property type="entry name" value="Probable tRNA modification gtpase trme, domain 1"/>
    <property type="match status" value="1"/>
</dbReference>
<keyword evidence="5" id="KW-0032">Aminotransferase</keyword>
<feature type="site" description="Plays an important role in substrate specificity" evidence="8">
    <location>
        <position position="265"/>
    </location>
</feature>
<protein>
    <recommendedName>
        <fullName evidence="8">Serine hydroxymethyltransferase</fullName>
        <shortName evidence="8">SHMT</shortName>
        <shortName evidence="8">Serine methylase</shortName>
        <ecNumber evidence="8">2.1.2.1</ecNumber>
    </recommendedName>
</protein>
<dbReference type="HAMAP" id="MF_00051">
    <property type="entry name" value="SHMT"/>
    <property type="match status" value="1"/>
</dbReference>
<dbReference type="UniPathway" id="UPA00193"/>
<dbReference type="EC" id="2.1.2.1" evidence="8"/>
<dbReference type="Pfam" id="PF01571">
    <property type="entry name" value="GCV_T"/>
    <property type="match status" value="1"/>
</dbReference>
<evidence type="ECO:0000256" key="3">
    <source>
        <dbReference type="ARBA" id="ARBA00008609"/>
    </source>
</evidence>
<dbReference type="Gene3D" id="3.90.1150.10">
    <property type="entry name" value="Aspartate Aminotransferase, domain 1"/>
    <property type="match status" value="1"/>
</dbReference>
<dbReference type="InterPro" id="IPR029043">
    <property type="entry name" value="GcvT/YgfZ_C"/>
</dbReference>
<dbReference type="InterPro" id="IPR015424">
    <property type="entry name" value="PyrdxlP-dep_Trfase"/>
</dbReference>
<comment type="cofactor">
    <cofactor evidence="1 8">
        <name>pyridoxal 5'-phosphate</name>
        <dbReference type="ChEBI" id="CHEBI:597326"/>
    </cofactor>
</comment>
<dbReference type="EMBL" id="LN890655">
    <property type="protein sequence ID" value="CUS04107.2"/>
    <property type="molecule type" value="Genomic_DNA"/>
</dbReference>
<dbReference type="InterPro" id="IPR039429">
    <property type="entry name" value="SHMT-like_dom"/>
</dbReference>
<dbReference type="PANTHER" id="PTHR11680:SF35">
    <property type="entry name" value="SERINE HYDROXYMETHYLTRANSFERASE 1"/>
    <property type="match status" value="1"/>
</dbReference>
<dbReference type="Proteomes" id="UP000215027">
    <property type="component" value="Chromosome I"/>
</dbReference>
<dbReference type="Pfam" id="PF00464">
    <property type="entry name" value="SHMT"/>
    <property type="match status" value="2"/>
</dbReference>
<dbReference type="CDD" id="cd00378">
    <property type="entry name" value="SHMT"/>
    <property type="match status" value="1"/>
</dbReference>
<dbReference type="Gene3D" id="3.40.640.10">
    <property type="entry name" value="Type I PLP-dependent aspartate aminotransferase-like (Major domain)"/>
    <property type="match status" value="1"/>
</dbReference>
<dbReference type="InterPro" id="IPR027266">
    <property type="entry name" value="TrmE/GcvT-like"/>
</dbReference>
<reference evidence="11" key="1">
    <citation type="submission" date="2016-01" db="EMBL/GenBank/DDBJ databases">
        <authorList>
            <person name="Mcilroy J.S."/>
            <person name="Karst M S."/>
            <person name="Albertsen M."/>
        </authorList>
    </citation>
    <scope>NUCLEOTIDE SEQUENCE</scope>
    <source>
        <strain evidence="11">Cfx-K</strain>
    </source>
</reference>
<evidence type="ECO:0000256" key="8">
    <source>
        <dbReference type="HAMAP-Rule" id="MF_00051"/>
    </source>
</evidence>
<dbReference type="NCBIfam" id="TIGR00528">
    <property type="entry name" value="gcvT"/>
    <property type="match status" value="1"/>
</dbReference>
<dbReference type="SUPFAM" id="SSF103025">
    <property type="entry name" value="Folate-binding domain"/>
    <property type="match status" value="2"/>
</dbReference>
<comment type="similarity">
    <text evidence="3">Belongs to the GcvT family.</text>
</comment>
<evidence type="ECO:0000313" key="11">
    <source>
        <dbReference type="EMBL" id="CUS04107.2"/>
    </source>
</evidence>
<dbReference type="InterPro" id="IPR019798">
    <property type="entry name" value="Ser_HO-MeTrfase_PLP_BS"/>
</dbReference>
<dbReference type="InterPro" id="IPR006223">
    <property type="entry name" value="GcvT"/>
</dbReference>
<evidence type="ECO:0000256" key="2">
    <source>
        <dbReference type="ARBA" id="ARBA00006376"/>
    </source>
</evidence>
<dbReference type="GO" id="GO:0004372">
    <property type="term" value="F:glycine hydroxymethyltransferase activity"/>
    <property type="evidence" value="ECO:0007669"/>
    <property type="project" value="UniProtKB-UniRule"/>
</dbReference>
<feature type="binding site" evidence="8">
    <location>
        <begin position="161"/>
        <end position="163"/>
    </location>
    <ligand>
        <name>(6S)-5,6,7,8-tetrahydrofolate</name>
        <dbReference type="ChEBI" id="CHEBI:57453"/>
    </ligand>
</feature>
<proteinExistence type="inferred from homology"/>
<dbReference type="GO" id="GO:0030170">
    <property type="term" value="F:pyridoxal phosphate binding"/>
    <property type="evidence" value="ECO:0007669"/>
    <property type="project" value="UniProtKB-UniRule"/>
</dbReference>
<evidence type="ECO:0000256" key="1">
    <source>
        <dbReference type="ARBA" id="ARBA00001933"/>
    </source>
</evidence>
<dbReference type="NCBIfam" id="NF000586">
    <property type="entry name" value="PRK00011.1"/>
    <property type="match status" value="1"/>
</dbReference>
<feature type="domain" description="GCVT N-terminal" evidence="10">
    <location>
        <begin position="642"/>
        <end position="926"/>
    </location>
</feature>
<keyword evidence="6 8" id="KW-0808">Transferase</keyword>
<dbReference type="GO" id="GO:0008168">
    <property type="term" value="F:methyltransferase activity"/>
    <property type="evidence" value="ECO:0007669"/>
    <property type="project" value="UniProtKB-KW"/>
</dbReference>
<dbReference type="GO" id="GO:0035999">
    <property type="term" value="P:tetrahydrofolate interconversion"/>
    <property type="evidence" value="ECO:0007669"/>
    <property type="project" value="UniProtKB-UniRule"/>
</dbReference>
<dbReference type="SUPFAM" id="SSF53383">
    <property type="entry name" value="PLP-dependent transferases"/>
    <property type="match status" value="1"/>
</dbReference>
<dbReference type="GO" id="GO:0032259">
    <property type="term" value="P:methylation"/>
    <property type="evidence" value="ECO:0007669"/>
    <property type="project" value="UniProtKB-KW"/>
</dbReference>
<keyword evidence="12" id="KW-1185">Reference proteome</keyword>
<dbReference type="InterPro" id="IPR001085">
    <property type="entry name" value="Ser_HO-MeTrfase"/>
</dbReference>
<dbReference type="InterPro" id="IPR015421">
    <property type="entry name" value="PyrdxlP-dep_Trfase_major"/>
</dbReference>
<dbReference type="UniPathway" id="UPA00288">
    <property type="reaction ID" value="UER01023"/>
</dbReference>
<dbReference type="GO" id="GO:0006546">
    <property type="term" value="P:glycine catabolic process"/>
    <property type="evidence" value="ECO:0007669"/>
    <property type="project" value="InterPro"/>
</dbReference>
<dbReference type="GO" id="GO:0005960">
    <property type="term" value="C:glycine cleavage complex"/>
    <property type="evidence" value="ECO:0007669"/>
    <property type="project" value="InterPro"/>
</dbReference>
<comment type="pathway">
    <text evidence="8">One-carbon metabolism; tetrahydrofolate interconversion.</text>
</comment>
<keyword evidence="7 8" id="KW-0663">Pyridoxal phosphate</keyword>
<accession>A0A170PH42</accession>
<dbReference type="GO" id="GO:0004047">
    <property type="term" value="F:aminomethyltransferase activity"/>
    <property type="evidence" value="ECO:0007669"/>
    <property type="project" value="InterPro"/>
</dbReference>
<dbReference type="OrthoDB" id="9803846at2"/>
<feature type="domain" description="Serine hydroxymethyltransferase-like" evidence="9">
    <location>
        <begin position="12"/>
        <end position="83"/>
    </location>
</feature>
<dbReference type="SUPFAM" id="SSF101790">
    <property type="entry name" value="Aminomethyltransferase beta-barrel domain"/>
    <property type="match status" value="1"/>
</dbReference>
<dbReference type="GO" id="GO:0008483">
    <property type="term" value="F:transaminase activity"/>
    <property type="evidence" value="ECO:0007669"/>
    <property type="project" value="UniProtKB-KW"/>
</dbReference>
<dbReference type="GO" id="GO:0005737">
    <property type="term" value="C:cytoplasm"/>
    <property type="evidence" value="ECO:0007669"/>
    <property type="project" value="UniProtKB-SubCell"/>
</dbReference>
<comment type="subunit">
    <text evidence="8">Homodimer.</text>
</comment>
<dbReference type="GO" id="GO:0019264">
    <property type="term" value="P:glycine biosynthetic process from serine"/>
    <property type="evidence" value="ECO:0007669"/>
    <property type="project" value="UniProtKB-UniRule"/>
</dbReference>
<keyword evidence="8" id="KW-0963">Cytoplasm</keyword>
<gene>
    <name evidence="8" type="primary">glyA</name>
    <name evidence="11" type="synonym">glyA/gcvT</name>
    <name evidence="11" type="ORF">CFX0092_A2229</name>
</gene>
<evidence type="ECO:0000259" key="9">
    <source>
        <dbReference type="Pfam" id="PF00464"/>
    </source>
</evidence>
<organism evidence="11 12">
    <name type="scientific">Candidatus Promineifilum breve</name>
    <dbReference type="NCBI Taxonomy" id="1806508"/>
    <lineage>
        <taxon>Bacteria</taxon>
        <taxon>Bacillati</taxon>
        <taxon>Chloroflexota</taxon>
        <taxon>Ardenticatenia</taxon>
        <taxon>Candidatus Promineifilales</taxon>
        <taxon>Candidatus Promineifilaceae</taxon>
        <taxon>Candidatus Promineifilum</taxon>
    </lineage>
</organism>
<dbReference type="InterPro" id="IPR049943">
    <property type="entry name" value="Ser_HO-MeTrfase-like"/>
</dbReference>
<feature type="modified residue" description="N6-(pyridoxal phosphate)lysine" evidence="8">
    <location>
        <position position="266"/>
    </location>
</feature>
<comment type="catalytic activity">
    <reaction evidence="8">
        <text>(6R)-5,10-methylene-5,6,7,8-tetrahydrofolate + glycine + H2O = (6S)-5,6,7,8-tetrahydrofolate + L-serine</text>
        <dbReference type="Rhea" id="RHEA:15481"/>
        <dbReference type="ChEBI" id="CHEBI:15377"/>
        <dbReference type="ChEBI" id="CHEBI:15636"/>
        <dbReference type="ChEBI" id="CHEBI:33384"/>
        <dbReference type="ChEBI" id="CHEBI:57305"/>
        <dbReference type="ChEBI" id="CHEBI:57453"/>
        <dbReference type="EC" id="2.1.2.1"/>
    </reaction>
</comment>
<keyword evidence="4 8" id="KW-0554">One-carbon metabolism</keyword>
<sequence>MSDDFIFRGSVAELDEAVQQIVDREERRQAETIILIASESEAPAAVVEALGSTFGNIYAEGYPREESRQQTEAEITDIDMELAHYRRYSDPRYYKGVENADIIEALARRRAAELFAANGISANNLYVNVQPLSGAPANSAVYTALLLPGDTIMGLNLNDGGHLTHGSPVSRSGKVYKGVPYFVDPQTEVLDYDAIERIALEAKPKIIVAGYSAYPMVIDWRRFREIADKAGAYLLADIAHISGLVAAGVHPSPIGIADIVSTTTHKSLCGPRGAMLLTHKRDIARKLDRAVFPGEQGGPHVNNIAALAVALKLANTEQFRVLQQRIVDNAQRLAQQLQEHGIRVVGGGCENHLLLIDTKSVSHNGVHLTGDMGSRILDVAGIVVNRNTIPGDVGALSPTGIRMGTVWVSQLGFGPAEIDLLAEAIATVLKGARPYAYAGPGGKRELRARVDYQALRQGRAIVRRLRGVAAPAAGLAVAVRGAEAETLLNYALTSDVTALGDGQSQPTHLFGPDLDLDATLERVETGRYLLRFATNEAAADAAEWLQALSDGYAQFDDVYARLPGPVVAQVIPAGVGEAIGAALSRAAADVASALRDEAPTDDAYADSKPYFIGRERRPPAGDALPPFEWDEPADPPLLITALHETHKAMGARMVPFAGYDMPVWYSSVSEEHAAVREAAGLFDVSHMGVFDVSGPHAADLLNLVTTNDVAGLEVGQSHYTYFLLPDGSVVDDLMIYRTDEQIYMVVVNASNNDKDFAWLNAVNEGQVLIDADRPWARVQHPAVVRDLRDPRHGADGRVDIALQGPRAADILIALSGNDAAFAKRLKGLPWAGVMRGAPGGFDLVISRTGYTGERIAYELFIHPDRAVALWDALRAVGEPLGMKACGLAARDSTRTEAGLPLYGHELAGPHNLNPADAAFGSFVKMWKPFFIGRRAFVTHEEQRDRVIVRFRMNDKGVRRPEPGDPVLDRRGKVVGHVTSCAIDAEGYLLGQAIVPLSLREPGTALHIYQLGGGTRPIKAAERTGLGSTLPMPNPATVLTRFPERKK</sequence>
<evidence type="ECO:0000256" key="7">
    <source>
        <dbReference type="ARBA" id="ARBA00022898"/>
    </source>
</evidence>
<evidence type="ECO:0000259" key="10">
    <source>
        <dbReference type="Pfam" id="PF01571"/>
    </source>
</evidence>
<keyword evidence="8" id="KW-0028">Amino-acid biosynthesis</keyword>
<comment type="function">
    <text evidence="8">Catalyzes the reversible interconversion of serine and glycine with tetrahydrofolate (THF) serving as the one-carbon carrier. This reaction serves as the major source of one-carbon groups required for the biosynthesis of purines, thymidylate, methionine, and other important biomolecules. Also exhibits THF-independent aldolase activity toward beta-hydroxyamino acids, producing glycine and aldehydes, via a retro-aldol mechanism.</text>
</comment>
<comment type="caution">
    <text evidence="8">Lacks conserved residue(s) required for the propagation of feature annotation.</text>
</comment>
<evidence type="ECO:0000256" key="4">
    <source>
        <dbReference type="ARBA" id="ARBA00022563"/>
    </source>
</evidence>
<name>A0A170PH42_9CHLR</name>
<comment type="subcellular location">
    <subcellularLocation>
        <location evidence="8">Cytoplasm</location>
    </subcellularLocation>
</comment>
<comment type="pathway">
    <text evidence="8">Amino-acid biosynthesis; glycine biosynthesis; glycine from L-serine: step 1/1.</text>
</comment>
<dbReference type="KEGG" id="pbf:CFX0092_A2229"/>
<comment type="similarity">
    <text evidence="2 8">Belongs to the SHMT family.</text>
</comment>
<dbReference type="InterPro" id="IPR015422">
    <property type="entry name" value="PyrdxlP-dep_Trfase_small"/>
</dbReference>
<dbReference type="PROSITE" id="PS00096">
    <property type="entry name" value="SHMT"/>
    <property type="match status" value="1"/>
</dbReference>
<feature type="domain" description="Serine hydroxymethyltransferase-like" evidence="9">
    <location>
        <begin position="88"/>
        <end position="424"/>
    </location>
</feature>
<dbReference type="FunFam" id="3.30.70.1400:FF:000001">
    <property type="entry name" value="Aminomethyltransferase"/>
    <property type="match status" value="1"/>
</dbReference>
<evidence type="ECO:0000313" key="12">
    <source>
        <dbReference type="Proteomes" id="UP000215027"/>
    </source>
</evidence>
<dbReference type="AlphaFoldDB" id="A0A170PH42"/>
<evidence type="ECO:0000256" key="5">
    <source>
        <dbReference type="ARBA" id="ARBA00022576"/>
    </source>
</evidence>